<organism evidence="1 2">
    <name type="scientific">Streptomyces lonarensis</name>
    <dbReference type="NCBI Taxonomy" id="700599"/>
    <lineage>
        <taxon>Bacteria</taxon>
        <taxon>Bacillati</taxon>
        <taxon>Actinomycetota</taxon>
        <taxon>Actinomycetes</taxon>
        <taxon>Kitasatosporales</taxon>
        <taxon>Streptomycetaceae</taxon>
        <taxon>Streptomyces</taxon>
    </lineage>
</organism>
<evidence type="ECO:0000313" key="2">
    <source>
        <dbReference type="Proteomes" id="UP000578686"/>
    </source>
</evidence>
<keyword evidence="2" id="KW-1185">Reference proteome</keyword>
<reference evidence="1 2" key="1">
    <citation type="submission" date="2020-03" db="EMBL/GenBank/DDBJ databases">
        <title>Draft genome of Streptomyces sp. ventii, isolated from the Axial Seamount in the Pacific Ocean, and resequencing of the two type strains Streptomyces lonarensis strain NCL 716 and Streptomyces bohaiensis strain 11A07.</title>
        <authorList>
            <person name="Loughran R.M."/>
            <person name="Pfannmuller K.M."/>
            <person name="Wasson B.J."/>
            <person name="Deadmond M.C."/>
            <person name="Paddock B.E."/>
            <person name="Koyack M.J."/>
            <person name="Gallegos D.A."/>
            <person name="Mitchell E.A."/>
            <person name="Ushijima B."/>
            <person name="Saw J.H."/>
            <person name="Mcphail K.L."/>
            <person name="Videau P."/>
        </authorList>
    </citation>
    <scope>NUCLEOTIDE SEQUENCE [LARGE SCALE GENOMIC DNA]</scope>
    <source>
        <strain evidence="1 2">NCL716</strain>
    </source>
</reference>
<comment type="caution">
    <text evidence="1">The sequence shown here is derived from an EMBL/GenBank/DDBJ whole genome shotgun (WGS) entry which is preliminary data.</text>
</comment>
<accession>A0A7X6D058</accession>
<protein>
    <submittedName>
        <fullName evidence="1">Uncharacterized protein</fullName>
    </submittedName>
</protein>
<proteinExistence type="predicted"/>
<gene>
    <name evidence="1" type="ORF">HCN56_09375</name>
</gene>
<dbReference type="AlphaFoldDB" id="A0A7X6D058"/>
<dbReference type="Proteomes" id="UP000578686">
    <property type="component" value="Unassembled WGS sequence"/>
</dbReference>
<sequence>MICPQCVDAGREPEGELVMVAVVEQMSGPGYTLWACTEHAGRPDAEPTPRPAPER</sequence>
<dbReference type="RefSeq" id="WP_167969056.1">
    <property type="nucleotide sequence ID" value="NZ_BHZG01000144.1"/>
</dbReference>
<dbReference type="EMBL" id="JAAVJD010000050">
    <property type="protein sequence ID" value="NJQ05781.1"/>
    <property type="molecule type" value="Genomic_DNA"/>
</dbReference>
<evidence type="ECO:0000313" key="1">
    <source>
        <dbReference type="EMBL" id="NJQ05781.1"/>
    </source>
</evidence>
<name>A0A7X6D058_9ACTN</name>